<evidence type="ECO:0000256" key="1">
    <source>
        <dbReference type="ARBA" id="ARBA00004196"/>
    </source>
</evidence>
<organism evidence="7 8">
    <name type="scientific">Ruminococcus albus SY3</name>
    <dbReference type="NCBI Taxonomy" id="1341156"/>
    <lineage>
        <taxon>Bacteria</taxon>
        <taxon>Bacillati</taxon>
        <taxon>Bacillota</taxon>
        <taxon>Clostridia</taxon>
        <taxon>Eubacteriales</taxon>
        <taxon>Oscillospiraceae</taxon>
        <taxon>Ruminococcus</taxon>
    </lineage>
</organism>
<feature type="chain" id="PRO_5039187549" evidence="5">
    <location>
        <begin position="20"/>
        <end position="260"/>
    </location>
</feature>
<comment type="subcellular location">
    <subcellularLocation>
        <location evidence="1">Cell envelope</location>
    </subcellularLocation>
</comment>
<evidence type="ECO:0000256" key="5">
    <source>
        <dbReference type="SAM" id="SignalP"/>
    </source>
</evidence>
<evidence type="ECO:0000313" key="8">
    <source>
        <dbReference type="Proteomes" id="UP000021369"/>
    </source>
</evidence>
<dbReference type="SMART" id="SM00062">
    <property type="entry name" value="PBPb"/>
    <property type="match status" value="1"/>
</dbReference>
<evidence type="ECO:0000256" key="3">
    <source>
        <dbReference type="ARBA" id="ARBA00022729"/>
    </source>
</evidence>
<dbReference type="Gene3D" id="3.40.190.10">
    <property type="entry name" value="Periplasmic binding protein-like II"/>
    <property type="match status" value="3"/>
</dbReference>
<dbReference type="EMBL" id="JEOB01000001">
    <property type="protein sequence ID" value="EXM40500.1"/>
    <property type="molecule type" value="Genomic_DNA"/>
</dbReference>
<sequence>MKKAFATMAAVVISAAVMTACGGKVPENTVHSIDDLNGKKIGVQQGTTGDTLASDIDDAKVEKYNKYADAVQSLKQGKVDAVIIDSDTASAFINKNDDIELLDEGFADEEYAIAMNLDNTALQAEINTALDELKKDGTLDAIKNYYDGESAGKNKFTPDANADTSKGKLVMATNAEFPPYEYKEGSDIVGFDVDMMTAVCQKMGYELEIENMIFNSIIPAVKSGKADVGVAGMTVTEDRQQNVLFSDSYTTTHLVVMVRK</sequence>
<gene>
    <name evidence="7" type="ORF">RASY3_01140</name>
</gene>
<dbReference type="PROSITE" id="PS51257">
    <property type="entry name" value="PROKAR_LIPOPROTEIN"/>
    <property type="match status" value="1"/>
</dbReference>
<dbReference type="InterPro" id="IPR001638">
    <property type="entry name" value="Solute-binding_3/MltF_N"/>
</dbReference>
<protein>
    <submittedName>
        <fullName evidence="7">Amino acid ABC transporter substrate-binding protein</fullName>
    </submittedName>
</protein>
<feature type="domain" description="Solute-binding protein family 3/N-terminal" evidence="6">
    <location>
        <begin position="2"/>
        <end position="149"/>
    </location>
</feature>
<dbReference type="GO" id="GO:0030313">
    <property type="term" value="C:cell envelope"/>
    <property type="evidence" value="ECO:0007669"/>
    <property type="project" value="UniProtKB-SubCell"/>
</dbReference>
<proteinExistence type="inferred from homology"/>
<evidence type="ECO:0000256" key="2">
    <source>
        <dbReference type="ARBA" id="ARBA00010333"/>
    </source>
</evidence>
<dbReference type="PANTHER" id="PTHR35936">
    <property type="entry name" value="MEMBRANE-BOUND LYTIC MUREIN TRANSGLYCOSYLASE F"/>
    <property type="match status" value="1"/>
</dbReference>
<dbReference type="Pfam" id="PF00497">
    <property type="entry name" value="SBP_bac_3"/>
    <property type="match status" value="1"/>
</dbReference>
<dbReference type="SUPFAM" id="SSF53850">
    <property type="entry name" value="Periplasmic binding protein-like II"/>
    <property type="match status" value="2"/>
</dbReference>
<reference evidence="7 8" key="1">
    <citation type="submission" date="2013-06" db="EMBL/GenBank/DDBJ databases">
        <title>Rumen cellulosomics: divergent fiber-degrading strategies revealed by comparative genome-wide analysis of six Ruminococcal strains.</title>
        <authorList>
            <person name="Dassa B."/>
            <person name="Borovok I."/>
            <person name="Lamed R."/>
            <person name="Flint H."/>
            <person name="Yeoman C.J."/>
            <person name="White B."/>
            <person name="Bayer E.A."/>
        </authorList>
    </citation>
    <scope>NUCLEOTIDE SEQUENCE [LARGE SCALE GENOMIC DNA]</scope>
    <source>
        <strain evidence="7 8">SY3</strain>
    </source>
</reference>
<comment type="caution">
    <text evidence="7">The sequence shown here is derived from an EMBL/GenBank/DDBJ whole genome shotgun (WGS) entry which is preliminary data.</text>
</comment>
<dbReference type="Proteomes" id="UP000021369">
    <property type="component" value="Unassembled WGS sequence"/>
</dbReference>
<name>A0A011WU47_RUMAL</name>
<dbReference type="InterPro" id="IPR018313">
    <property type="entry name" value="SBP_3_CS"/>
</dbReference>
<comment type="similarity">
    <text evidence="2 4">Belongs to the bacterial solute-binding protein 3 family.</text>
</comment>
<evidence type="ECO:0000259" key="6">
    <source>
        <dbReference type="SMART" id="SM00062"/>
    </source>
</evidence>
<dbReference type="PROSITE" id="PS01039">
    <property type="entry name" value="SBP_BACTERIAL_3"/>
    <property type="match status" value="1"/>
</dbReference>
<accession>A0A011WU47</accession>
<keyword evidence="8" id="KW-1185">Reference proteome</keyword>
<dbReference type="PANTHER" id="PTHR35936:SF17">
    <property type="entry name" value="ARGININE-BINDING EXTRACELLULAR PROTEIN ARTP"/>
    <property type="match status" value="1"/>
</dbReference>
<keyword evidence="3 5" id="KW-0732">Signal</keyword>
<dbReference type="PATRIC" id="fig|1341156.4.peg.759"/>
<dbReference type="RefSeq" id="WP_051506270.1">
    <property type="nucleotide sequence ID" value="NZ_JEOB01000001.1"/>
</dbReference>
<dbReference type="AlphaFoldDB" id="A0A011WU47"/>
<evidence type="ECO:0000313" key="7">
    <source>
        <dbReference type="EMBL" id="EXM40500.1"/>
    </source>
</evidence>
<evidence type="ECO:0000256" key="4">
    <source>
        <dbReference type="RuleBase" id="RU003744"/>
    </source>
</evidence>
<feature type="signal peptide" evidence="5">
    <location>
        <begin position="1"/>
        <end position="19"/>
    </location>
</feature>